<dbReference type="RefSeq" id="WP_117417993.1">
    <property type="nucleotide sequence ID" value="NZ_QOHO01000050.1"/>
</dbReference>
<dbReference type="Proteomes" id="UP000260680">
    <property type="component" value="Unassembled WGS sequence"/>
</dbReference>
<comment type="caution">
    <text evidence="2">The sequence shown here is derived from an EMBL/GenBank/DDBJ whole genome shotgun (WGS) entry which is preliminary data.</text>
</comment>
<protein>
    <submittedName>
        <fullName evidence="2">Uncharacterized protein</fullName>
    </submittedName>
</protein>
<sequence length="212" mass="23081">MRLFIPKKKYKTLTAMLMTFTLMFSFNVNAQLTTQGNLVSVESRDKEAIVKALGLNPDEIKSVEIYDIVKPIEIKKISGNDNHLMAWYNTGATIKRTGGPRESLSSLPIASDYISPGGSISHTYTKQVSKSASFTVGVAPIKEISAQLGYGSSCTSTVSKTISQSNNTSNGMYVDVYIIYQSYDYSVYGKPSGDYYGRGGFTVATGLGVITR</sequence>
<evidence type="ECO:0000256" key="1">
    <source>
        <dbReference type="SAM" id="SignalP"/>
    </source>
</evidence>
<dbReference type="AlphaFoldDB" id="A0A3E2NA87"/>
<dbReference type="EMBL" id="QOHO01000050">
    <property type="protein sequence ID" value="RFZ77916.1"/>
    <property type="molecule type" value="Genomic_DNA"/>
</dbReference>
<feature type="chain" id="PRO_5039540407" evidence="1">
    <location>
        <begin position="31"/>
        <end position="212"/>
    </location>
</feature>
<evidence type="ECO:0000313" key="3">
    <source>
        <dbReference type="Proteomes" id="UP000260680"/>
    </source>
</evidence>
<dbReference type="OrthoDB" id="9827220at2"/>
<feature type="signal peptide" evidence="1">
    <location>
        <begin position="1"/>
        <end position="30"/>
    </location>
</feature>
<gene>
    <name evidence="2" type="ORF">DS742_16045</name>
</gene>
<name>A0A3E2NA87_9FIRM</name>
<reference evidence="2 3" key="1">
    <citation type="submission" date="2018-07" db="EMBL/GenBank/DDBJ databases">
        <title>New species, Clostridium PI-S10-A1B.</title>
        <authorList>
            <person name="Krishna G."/>
            <person name="Summeta K."/>
            <person name="Shikha S."/>
            <person name="Prabhu P.B."/>
            <person name="Suresh K."/>
        </authorList>
    </citation>
    <scope>NUCLEOTIDE SEQUENCE [LARGE SCALE GENOMIC DNA]</scope>
    <source>
        <strain evidence="2 3">PI-S10-A1B</strain>
    </source>
</reference>
<organism evidence="2 3">
    <name type="scientific">Lacrimispora amygdalina</name>
    <dbReference type="NCBI Taxonomy" id="253257"/>
    <lineage>
        <taxon>Bacteria</taxon>
        <taxon>Bacillati</taxon>
        <taxon>Bacillota</taxon>
        <taxon>Clostridia</taxon>
        <taxon>Lachnospirales</taxon>
        <taxon>Lachnospiraceae</taxon>
        <taxon>Lacrimispora</taxon>
    </lineage>
</organism>
<evidence type="ECO:0000313" key="2">
    <source>
        <dbReference type="EMBL" id="RFZ77916.1"/>
    </source>
</evidence>
<proteinExistence type="predicted"/>
<keyword evidence="1" id="KW-0732">Signal</keyword>
<accession>A0A3E2NA87</accession>